<evidence type="ECO:0000256" key="1">
    <source>
        <dbReference type="SAM" id="MobiDB-lite"/>
    </source>
</evidence>
<evidence type="ECO:0000313" key="2">
    <source>
        <dbReference type="EMBL" id="BCT78249.1"/>
    </source>
</evidence>
<reference evidence="2 3" key="1">
    <citation type="journal article" date="2021" name="J. Biosci. Bioeng.">
        <title>Identification and characterization of a chc gene cluster responsible for the aromatization pathway of cyclohexanecarboxylate degradation in Sinomonas cyclohexanicum ATCC 51369.</title>
        <authorList>
            <person name="Yamamoto T."/>
            <person name="Hasegawa Y."/>
            <person name="Lau P.C.K."/>
            <person name="Iwaki H."/>
        </authorList>
    </citation>
    <scope>NUCLEOTIDE SEQUENCE [LARGE SCALE GENOMIC DNA]</scope>
    <source>
        <strain evidence="2 3">ATCC 51369</strain>
    </source>
</reference>
<sequence>MIRHQTPSHAHRGARNQATDNQKNGINKTWHTIEFSNNKHPQVTPPAHPDRSLPRGNEVLLYPFEFILSNSRFLDMGDELALIPTIRAHQGAAVPAGFSGVWPPFRPRFRGRSRRLRKQYRDQGGQPNPSAVPSATCVHGHVG</sequence>
<dbReference type="EMBL" id="AP024525">
    <property type="protein sequence ID" value="BCT78249.1"/>
    <property type="molecule type" value="Genomic_DNA"/>
</dbReference>
<gene>
    <name evidence="2" type="ORF">SCMU_40910</name>
</gene>
<feature type="region of interest" description="Disordered" evidence="1">
    <location>
        <begin position="1"/>
        <end position="24"/>
    </location>
</feature>
<keyword evidence="3" id="KW-1185">Reference proteome</keyword>
<organism evidence="2 3">
    <name type="scientific">Sinomonas cyclohexanicum</name>
    <name type="common">Corynebacterium cyclohexanicum</name>
    <dbReference type="NCBI Taxonomy" id="322009"/>
    <lineage>
        <taxon>Bacteria</taxon>
        <taxon>Bacillati</taxon>
        <taxon>Actinomycetota</taxon>
        <taxon>Actinomycetes</taxon>
        <taxon>Micrococcales</taxon>
        <taxon>Micrococcaceae</taxon>
        <taxon>Sinomonas</taxon>
    </lineage>
</organism>
<feature type="region of interest" description="Disordered" evidence="1">
    <location>
        <begin position="118"/>
        <end position="143"/>
    </location>
</feature>
<protein>
    <submittedName>
        <fullName evidence="2">Uncharacterized protein</fullName>
    </submittedName>
</protein>
<accession>A0ABM7Q106</accession>
<proteinExistence type="predicted"/>
<dbReference type="Proteomes" id="UP001319861">
    <property type="component" value="Chromosome"/>
</dbReference>
<name>A0ABM7Q106_SINCY</name>
<evidence type="ECO:0000313" key="3">
    <source>
        <dbReference type="Proteomes" id="UP001319861"/>
    </source>
</evidence>